<dbReference type="Pfam" id="PF00908">
    <property type="entry name" value="dTDP_sugar_isom"/>
    <property type="match status" value="1"/>
</dbReference>
<proteinExistence type="inferred from homology"/>
<reference evidence="4" key="2">
    <citation type="journal article" date="2021" name="Microbiome">
        <title>Successional dynamics and alternative stable states in a saline activated sludge microbial community over 9 years.</title>
        <authorList>
            <person name="Wang Y."/>
            <person name="Ye J."/>
            <person name="Ju F."/>
            <person name="Liu L."/>
            <person name="Boyd J.A."/>
            <person name="Deng Y."/>
            <person name="Parks D.H."/>
            <person name="Jiang X."/>
            <person name="Yin X."/>
            <person name="Woodcroft B.J."/>
            <person name="Tyson G.W."/>
            <person name="Hugenholtz P."/>
            <person name="Polz M.F."/>
            <person name="Zhang T."/>
        </authorList>
    </citation>
    <scope>NUCLEOTIDE SEQUENCE</scope>
    <source>
        <strain evidence="4">HKST-UBA17</strain>
    </source>
</reference>
<evidence type="ECO:0000256" key="2">
    <source>
        <dbReference type="PIRSR" id="PIRSR600888-3"/>
    </source>
</evidence>
<keyword evidence="3 4" id="KW-0413">Isomerase</keyword>
<accession>A0A955KWS1</accession>
<dbReference type="EMBL" id="JAGQLN010000012">
    <property type="protein sequence ID" value="MCA9376967.1"/>
    <property type="molecule type" value="Genomic_DNA"/>
</dbReference>
<dbReference type="NCBIfam" id="TIGR01221">
    <property type="entry name" value="rmlC"/>
    <property type="match status" value="1"/>
</dbReference>
<dbReference type="GO" id="GO:0005829">
    <property type="term" value="C:cytosol"/>
    <property type="evidence" value="ECO:0007669"/>
    <property type="project" value="TreeGrafter"/>
</dbReference>
<comment type="subunit">
    <text evidence="3">Homodimer.</text>
</comment>
<dbReference type="GO" id="GO:0000271">
    <property type="term" value="P:polysaccharide biosynthetic process"/>
    <property type="evidence" value="ECO:0007669"/>
    <property type="project" value="TreeGrafter"/>
</dbReference>
<comment type="similarity">
    <text evidence="3">Belongs to the dTDP-4-dehydrorhamnose 3,5-epimerase family.</text>
</comment>
<dbReference type="AlphaFoldDB" id="A0A955KWS1"/>
<feature type="active site" description="Proton donor" evidence="1">
    <location>
        <position position="105"/>
    </location>
</feature>
<comment type="catalytic activity">
    <reaction evidence="3">
        <text>dTDP-4-dehydro-6-deoxy-alpha-D-glucose = dTDP-4-dehydro-beta-L-rhamnose</text>
        <dbReference type="Rhea" id="RHEA:16969"/>
        <dbReference type="ChEBI" id="CHEBI:57649"/>
        <dbReference type="ChEBI" id="CHEBI:62830"/>
        <dbReference type="EC" id="5.1.3.13"/>
    </reaction>
</comment>
<dbReference type="Proteomes" id="UP000741282">
    <property type="component" value="Unassembled WGS sequence"/>
</dbReference>
<feature type="active site" description="Proton acceptor" evidence="1">
    <location>
        <position position="35"/>
    </location>
</feature>
<comment type="pathway">
    <text evidence="3">Carbohydrate biosynthesis; dTDP-L-rhamnose biosynthesis.</text>
</comment>
<dbReference type="InterPro" id="IPR000888">
    <property type="entry name" value="RmlC-like"/>
</dbReference>
<dbReference type="SUPFAM" id="SSF51182">
    <property type="entry name" value="RmlC-like cupins"/>
    <property type="match status" value="1"/>
</dbReference>
<feature type="site" description="Participates in a stacking interaction with the thymidine ring of dTDP-4-oxo-6-deoxyglucose" evidence="2">
    <location>
        <position position="111"/>
    </location>
</feature>
<protein>
    <recommendedName>
        <fullName evidence="3">dTDP-4-dehydrorhamnose 3,5-epimerase</fullName>
        <ecNumber evidence="3">5.1.3.13</ecNumber>
    </recommendedName>
    <alternativeName>
        <fullName evidence="3">Thymidine diphospho-4-keto-rhamnose 3,5-epimerase</fullName>
    </alternativeName>
</protein>
<feature type="non-terminal residue" evidence="4">
    <location>
        <position position="1"/>
    </location>
</feature>
<evidence type="ECO:0000256" key="1">
    <source>
        <dbReference type="PIRSR" id="PIRSR600888-1"/>
    </source>
</evidence>
<sequence>METYNQKLFEDAGLNLNFIQDNHSRSAKGTLRGIHYQLPPFAQDKLVRVTQGAVIDVAVDLRMSSDTFGKHVAVELSEDNKQMLLVPKGFGHAFIALTDTVDFQYKVTAPYAPDHDRGIAWDDPALGIDWGVKEPILSEKDTKHRRLSDVPKAELFE</sequence>
<gene>
    <name evidence="4" type="primary">rfbC</name>
    <name evidence="4" type="ORF">KC685_03550</name>
</gene>
<dbReference type="Gene3D" id="2.60.120.10">
    <property type="entry name" value="Jelly Rolls"/>
    <property type="match status" value="1"/>
</dbReference>
<dbReference type="EC" id="5.1.3.13" evidence="3"/>
<dbReference type="InterPro" id="IPR011051">
    <property type="entry name" value="RmlC_Cupin_sf"/>
</dbReference>
<comment type="caution">
    <text evidence="4">The sequence shown here is derived from an EMBL/GenBank/DDBJ whole genome shotgun (WGS) entry which is preliminary data.</text>
</comment>
<evidence type="ECO:0000313" key="4">
    <source>
        <dbReference type="EMBL" id="MCA9376967.1"/>
    </source>
</evidence>
<dbReference type="PANTHER" id="PTHR21047:SF2">
    <property type="entry name" value="THYMIDINE DIPHOSPHO-4-KETO-RHAMNOSE 3,5-EPIMERASE"/>
    <property type="match status" value="1"/>
</dbReference>
<dbReference type="CDD" id="cd00438">
    <property type="entry name" value="cupin_RmlC"/>
    <property type="match status" value="1"/>
</dbReference>
<dbReference type="InterPro" id="IPR014710">
    <property type="entry name" value="RmlC-like_jellyroll"/>
</dbReference>
<evidence type="ECO:0000313" key="5">
    <source>
        <dbReference type="Proteomes" id="UP000741282"/>
    </source>
</evidence>
<reference evidence="4" key="1">
    <citation type="submission" date="2020-04" db="EMBL/GenBank/DDBJ databases">
        <authorList>
            <person name="Zhang T."/>
        </authorList>
    </citation>
    <scope>NUCLEOTIDE SEQUENCE</scope>
    <source>
        <strain evidence="4">HKST-UBA17</strain>
    </source>
</reference>
<comment type="function">
    <text evidence="3">Catalyzes the epimerization of the C3' and C5'positions of dTDP-6-deoxy-D-xylo-4-hexulose, forming dTDP-6-deoxy-L-lyxo-4-hexulose.</text>
</comment>
<dbReference type="GO" id="GO:0019305">
    <property type="term" value="P:dTDP-rhamnose biosynthetic process"/>
    <property type="evidence" value="ECO:0007669"/>
    <property type="project" value="UniProtKB-UniRule"/>
</dbReference>
<dbReference type="PANTHER" id="PTHR21047">
    <property type="entry name" value="DTDP-6-DEOXY-D-GLUCOSE-3,5 EPIMERASE"/>
    <property type="match status" value="1"/>
</dbReference>
<evidence type="ECO:0000256" key="3">
    <source>
        <dbReference type="RuleBase" id="RU364069"/>
    </source>
</evidence>
<dbReference type="GO" id="GO:0008830">
    <property type="term" value="F:dTDP-4-dehydrorhamnose 3,5-epimerase activity"/>
    <property type="evidence" value="ECO:0007669"/>
    <property type="project" value="UniProtKB-UniRule"/>
</dbReference>
<name>A0A955KWS1_9BACT</name>
<organism evidence="4 5">
    <name type="scientific">Candidatus Dojkabacteria bacterium</name>
    <dbReference type="NCBI Taxonomy" id="2099670"/>
    <lineage>
        <taxon>Bacteria</taxon>
        <taxon>Candidatus Dojkabacteria</taxon>
    </lineage>
</organism>